<dbReference type="EMBL" id="BMAT01009417">
    <property type="protein sequence ID" value="GFS06032.1"/>
    <property type="molecule type" value="Genomic_DNA"/>
</dbReference>
<feature type="compositionally biased region" description="Basic and acidic residues" evidence="1">
    <location>
        <begin position="220"/>
        <end position="229"/>
    </location>
</feature>
<feature type="region of interest" description="Disordered" evidence="1">
    <location>
        <begin position="52"/>
        <end position="132"/>
    </location>
</feature>
<reference evidence="2 3" key="1">
    <citation type="journal article" date="2021" name="Elife">
        <title>Chloroplast acquisition without the gene transfer in kleptoplastic sea slugs, Plakobranchus ocellatus.</title>
        <authorList>
            <person name="Maeda T."/>
            <person name="Takahashi S."/>
            <person name="Yoshida T."/>
            <person name="Shimamura S."/>
            <person name="Takaki Y."/>
            <person name="Nagai Y."/>
            <person name="Toyoda A."/>
            <person name="Suzuki Y."/>
            <person name="Arimoto A."/>
            <person name="Ishii H."/>
            <person name="Satoh N."/>
            <person name="Nishiyama T."/>
            <person name="Hasebe M."/>
            <person name="Maruyama T."/>
            <person name="Minagawa J."/>
            <person name="Obokata J."/>
            <person name="Shigenobu S."/>
        </authorList>
    </citation>
    <scope>NUCLEOTIDE SEQUENCE [LARGE SCALE GENOMIC DNA]</scope>
</reference>
<feature type="compositionally biased region" description="Basic residues" evidence="1">
    <location>
        <begin position="199"/>
        <end position="219"/>
    </location>
</feature>
<organism evidence="2 3">
    <name type="scientific">Elysia marginata</name>
    <dbReference type="NCBI Taxonomy" id="1093978"/>
    <lineage>
        <taxon>Eukaryota</taxon>
        <taxon>Metazoa</taxon>
        <taxon>Spiralia</taxon>
        <taxon>Lophotrochozoa</taxon>
        <taxon>Mollusca</taxon>
        <taxon>Gastropoda</taxon>
        <taxon>Heterobranchia</taxon>
        <taxon>Euthyneura</taxon>
        <taxon>Panpulmonata</taxon>
        <taxon>Sacoglossa</taxon>
        <taxon>Placobranchoidea</taxon>
        <taxon>Plakobranchidae</taxon>
        <taxon>Elysia</taxon>
    </lineage>
</organism>
<feature type="compositionally biased region" description="Basic and acidic residues" evidence="1">
    <location>
        <begin position="69"/>
        <end position="93"/>
    </location>
</feature>
<feature type="compositionally biased region" description="Basic and acidic residues" evidence="1">
    <location>
        <begin position="236"/>
        <end position="257"/>
    </location>
</feature>
<dbReference type="PANTHER" id="PTHR46940:SF1">
    <property type="entry name" value="NKAP DOMAIN CONTAINING 1"/>
    <property type="match status" value="1"/>
</dbReference>
<dbReference type="Pfam" id="PF15692">
    <property type="entry name" value="NKAP"/>
    <property type="match status" value="1"/>
</dbReference>
<keyword evidence="3" id="KW-1185">Reference proteome</keyword>
<feature type="compositionally biased region" description="Basic and acidic residues" evidence="1">
    <location>
        <begin position="272"/>
        <end position="281"/>
    </location>
</feature>
<evidence type="ECO:0000256" key="1">
    <source>
        <dbReference type="SAM" id="MobiDB-lite"/>
    </source>
</evidence>
<dbReference type="AlphaFoldDB" id="A0AAV4I6Z6"/>
<dbReference type="PANTHER" id="PTHR46940">
    <property type="entry name" value="NKAP DOMAIN-CONTAINING 1"/>
    <property type="match status" value="1"/>
</dbReference>
<feature type="region of interest" description="Disordered" evidence="1">
    <location>
        <begin position="146"/>
        <end position="342"/>
    </location>
</feature>
<comment type="caution">
    <text evidence="2">The sequence shown here is derived from an EMBL/GenBank/DDBJ whole genome shotgun (WGS) entry which is preliminary data.</text>
</comment>
<name>A0AAV4I6Z6_9GAST</name>
<feature type="compositionally biased region" description="Basic and acidic residues" evidence="1">
    <location>
        <begin position="166"/>
        <end position="186"/>
    </location>
</feature>
<proteinExistence type="predicted"/>
<feature type="compositionally biased region" description="Basic and acidic residues" evidence="1">
    <location>
        <begin position="310"/>
        <end position="321"/>
    </location>
</feature>
<accession>A0AAV4I6Z6</accession>
<sequence>MSLEGVQPGHVGRRTGVGLQHGAKSLLRNMIRHTDTHNRLLEEAEMWQVHKRMRGGAGGSSSEDEDRKEDERGRGPREPKIEHSFLYDDRRAVDSPTRSRYGQKRRAHMDEDGTGTFLQSGPGTRGSHQLDNSSTYWQRQLFKAEENDDDRWGHGGFKELYPQDFASDRSDDEGKRKAAKEVEKSKKEKRRREKDGSAKKKKKKHKDQDKHRKKKKRKRQSLESRKSETDDGYGGSEDKYKKRSKSERSKGKGDKSETSSTKDAAACASLRRKGDDGRKWVSSESDSPPPARSRDEAKRASEKRRRKRKGKEDYCLVKSDSESDTSDSEAEPSHRKKSRRRW</sequence>
<evidence type="ECO:0000313" key="3">
    <source>
        <dbReference type="Proteomes" id="UP000762676"/>
    </source>
</evidence>
<gene>
    <name evidence="2" type="ORF">ElyMa_004697000</name>
</gene>
<feature type="compositionally biased region" description="Polar residues" evidence="1">
    <location>
        <begin position="116"/>
        <end position="132"/>
    </location>
</feature>
<feature type="compositionally biased region" description="Basic and acidic residues" evidence="1">
    <location>
        <begin position="146"/>
        <end position="157"/>
    </location>
</feature>
<protein>
    <submittedName>
        <fullName evidence="2">Uncharacterized protein</fullName>
    </submittedName>
</protein>
<dbReference type="InterPro" id="IPR043407">
    <property type="entry name" value="Nkap_D1"/>
</dbReference>
<evidence type="ECO:0000313" key="2">
    <source>
        <dbReference type="EMBL" id="GFS06032.1"/>
    </source>
</evidence>
<dbReference type="Proteomes" id="UP000762676">
    <property type="component" value="Unassembled WGS sequence"/>
</dbReference>